<accession>A0A3M7PMB2</accession>
<evidence type="ECO:0000313" key="1">
    <source>
        <dbReference type="EMBL" id="RNA00243.1"/>
    </source>
</evidence>
<keyword evidence="2" id="KW-1185">Reference proteome</keyword>
<comment type="caution">
    <text evidence="1">The sequence shown here is derived from an EMBL/GenBank/DDBJ whole genome shotgun (WGS) entry which is preliminary data.</text>
</comment>
<dbReference type="AlphaFoldDB" id="A0A3M7PMB2"/>
<sequence length="61" mass="7153">MMLLSEESNQKKLIKYKFFSWNNVPIIYKIIFLNIHLNNSNFSSSLKLIGSVSCCNLHNQF</sequence>
<organism evidence="1 2">
    <name type="scientific">Brachionus plicatilis</name>
    <name type="common">Marine rotifer</name>
    <name type="synonym">Brachionus muelleri</name>
    <dbReference type="NCBI Taxonomy" id="10195"/>
    <lineage>
        <taxon>Eukaryota</taxon>
        <taxon>Metazoa</taxon>
        <taxon>Spiralia</taxon>
        <taxon>Gnathifera</taxon>
        <taxon>Rotifera</taxon>
        <taxon>Eurotatoria</taxon>
        <taxon>Monogononta</taxon>
        <taxon>Pseudotrocha</taxon>
        <taxon>Ploima</taxon>
        <taxon>Brachionidae</taxon>
        <taxon>Brachionus</taxon>
    </lineage>
</organism>
<proteinExistence type="predicted"/>
<reference evidence="1 2" key="1">
    <citation type="journal article" date="2018" name="Sci. Rep.">
        <title>Genomic signatures of local adaptation to the degree of environmental predictability in rotifers.</title>
        <authorList>
            <person name="Franch-Gras L."/>
            <person name="Hahn C."/>
            <person name="Garcia-Roger E.M."/>
            <person name="Carmona M.J."/>
            <person name="Serra M."/>
            <person name="Gomez A."/>
        </authorList>
    </citation>
    <scope>NUCLEOTIDE SEQUENCE [LARGE SCALE GENOMIC DNA]</scope>
    <source>
        <strain evidence="1">HYR1</strain>
    </source>
</reference>
<dbReference type="EMBL" id="REGN01009851">
    <property type="protein sequence ID" value="RNA00243.1"/>
    <property type="molecule type" value="Genomic_DNA"/>
</dbReference>
<gene>
    <name evidence="1" type="ORF">BpHYR1_022016</name>
</gene>
<name>A0A3M7PMB2_BRAPC</name>
<evidence type="ECO:0000313" key="2">
    <source>
        <dbReference type="Proteomes" id="UP000276133"/>
    </source>
</evidence>
<protein>
    <submittedName>
        <fullName evidence="1">Uncharacterized protein</fullName>
    </submittedName>
</protein>
<dbReference type="Proteomes" id="UP000276133">
    <property type="component" value="Unassembled WGS sequence"/>
</dbReference>